<name>A0A8J4H4H1_9BACL</name>
<dbReference type="Proteomes" id="UP000677918">
    <property type="component" value="Unassembled WGS sequence"/>
</dbReference>
<dbReference type="PANTHER" id="PTHR36974">
    <property type="entry name" value="MEMBRANE PROTEIN-RELATED"/>
    <property type="match status" value="1"/>
</dbReference>
<sequence length="148" mass="15558">MAPLIALAGAFVVFRATGWAGVAYFDDWQMSLRAAVAVMFLVTASAHWGKRRSDLIRMVPAGVPRPDLAVSLTGYLEIAGAVALMIPALSAPAAIGLMAMLIAMFPANVKAAREQLTIGGRRVPSLPVRALLQVVFLGAVLLASPLPH</sequence>
<evidence type="ECO:0000256" key="3">
    <source>
        <dbReference type="ARBA" id="ARBA00022989"/>
    </source>
</evidence>
<keyword evidence="2 5" id="KW-0812">Transmembrane</keyword>
<dbReference type="Pfam" id="PF07681">
    <property type="entry name" value="DoxX"/>
    <property type="match status" value="1"/>
</dbReference>
<organism evidence="6 7">
    <name type="scientific">Xylanibacillus composti</name>
    <dbReference type="NCBI Taxonomy" id="1572762"/>
    <lineage>
        <taxon>Bacteria</taxon>
        <taxon>Bacillati</taxon>
        <taxon>Bacillota</taxon>
        <taxon>Bacilli</taxon>
        <taxon>Bacillales</taxon>
        <taxon>Paenibacillaceae</taxon>
        <taxon>Xylanibacillus</taxon>
    </lineage>
</organism>
<protein>
    <recommendedName>
        <fullName evidence="8">DoxX-like protein</fullName>
    </recommendedName>
</protein>
<keyword evidence="3 5" id="KW-1133">Transmembrane helix</keyword>
<evidence type="ECO:0000313" key="6">
    <source>
        <dbReference type="EMBL" id="GIQ69431.1"/>
    </source>
</evidence>
<evidence type="ECO:0000256" key="1">
    <source>
        <dbReference type="ARBA" id="ARBA00004141"/>
    </source>
</evidence>
<evidence type="ECO:0000256" key="2">
    <source>
        <dbReference type="ARBA" id="ARBA00022692"/>
    </source>
</evidence>
<comment type="subcellular location">
    <subcellularLocation>
        <location evidence="1">Membrane</location>
        <topology evidence="1">Multi-pass membrane protein</topology>
    </subcellularLocation>
</comment>
<feature type="transmembrane region" description="Helical" evidence="5">
    <location>
        <begin position="30"/>
        <end position="48"/>
    </location>
</feature>
<evidence type="ECO:0000313" key="7">
    <source>
        <dbReference type="Proteomes" id="UP000677918"/>
    </source>
</evidence>
<reference evidence="6" key="1">
    <citation type="submission" date="2021-04" db="EMBL/GenBank/DDBJ databases">
        <title>Draft genome sequence of Xylanibacillus composti strain K13.</title>
        <authorList>
            <person name="Uke A."/>
            <person name="Chhe C."/>
            <person name="Baramee S."/>
            <person name="Kosugi A."/>
        </authorList>
    </citation>
    <scope>NUCLEOTIDE SEQUENCE</scope>
    <source>
        <strain evidence="6">K13</strain>
    </source>
</reference>
<keyword evidence="7" id="KW-1185">Reference proteome</keyword>
<dbReference type="InterPro" id="IPR032808">
    <property type="entry name" value="DoxX"/>
</dbReference>
<evidence type="ECO:0000256" key="4">
    <source>
        <dbReference type="ARBA" id="ARBA00023136"/>
    </source>
</evidence>
<accession>A0A8J4H4H1</accession>
<dbReference type="AlphaFoldDB" id="A0A8J4H4H1"/>
<keyword evidence="4 5" id="KW-0472">Membrane</keyword>
<dbReference type="PANTHER" id="PTHR36974:SF1">
    <property type="entry name" value="DOXX FAMILY MEMBRANE PROTEIN"/>
    <property type="match status" value="1"/>
</dbReference>
<dbReference type="EMBL" id="BOVK01000028">
    <property type="protein sequence ID" value="GIQ69431.1"/>
    <property type="molecule type" value="Genomic_DNA"/>
</dbReference>
<gene>
    <name evidence="6" type="ORF">XYCOK13_22550</name>
</gene>
<comment type="caution">
    <text evidence="6">The sequence shown here is derived from an EMBL/GenBank/DDBJ whole genome shotgun (WGS) entry which is preliminary data.</text>
</comment>
<evidence type="ECO:0000256" key="5">
    <source>
        <dbReference type="SAM" id="Phobius"/>
    </source>
</evidence>
<dbReference type="RefSeq" id="WP_213412235.1">
    <property type="nucleotide sequence ID" value="NZ_BOVK01000028.1"/>
</dbReference>
<evidence type="ECO:0008006" key="8">
    <source>
        <dbReference type="Google" id="ProtNLM"/>
    </source>
</evidence>
<proteinExistence type="predicted"/>
<feature type="transmembrane region" description="Helical" evidence="5">
    <location>
        <begin position="130"/>
        <end position="147"/>
    </location>
</feature>
<feature type="transmembrane region" description="Helical" evidence="5">
    <location>
        <begin position="92"/>
        <end position="109"/>
    </location>
</feature>